<feature type="compositionally biased region" description="Polar residues" evidence="8">
    <location>
        <begin position="323"/>
        <end position="333"/>
    </location>
</feature>
<sequence>MSRDSRLFRFCRFVSSELKPRLILFNMSELQNRLLSLALVSVLLLGSWTADGAQNGSEVSFPFGRDVVAKEGSSAVIECNVTEGGRNVKWFNSKGVLLEDDGGGKWRIEDGALNITVVSFADRGRYTCVAGGTTNYTVTLRVAHTDSGLGLYYVVVCLVAFTITMILNVARLCMVSSHLKETERAINEFFRTEGAEKLQKAFEVAKRIPIVTSAKTLELAKVTQFKTLEFARHIEELARSVPLPPLILNCRTSLEENPASEAGNRQAIGPPSSDEKEEQEALMSRERRGNDGGGVDVKVSVHTAAEENVDEDKMSLDALKPGSRTSVSYESNI</sequence>
<evidence type="ECO:0000259" key="10">
    <source>
        <dbReference type="PROSITE" id="PS50835"/>
    </source>
</evidence>
<dbReference type="STRING" id="144197.ENSSPAP00000010271"/>
<accession>A0A3B4ZRA4</accession>
<protein>
    <recommendedName>
        <fullName evidence="7">Microfibril-associated glycoprotein 3</fullName>
    </recommendedName>
</protein>
<dbReference type="SUPFAM" id="SSF48726">
    <property type="entry name" value="Immunoglobulin"/>
    <property type="match status" value="1"/>
</dbReference>
<dbReference type="InterPro" id="IPR036179">
    <property type="entry name" value="Ig-like_dom_sf"/>
</dbReference>
<evidence type="ECO:0000313" key="11">
    <source>
        <dbReference type="Ensembl" id="ENSSPAP00000010271.1"/>
    </source>
</evidence>
<dbReference type="Gene3D" id="2.60.40.10">
    <property type="entry name" value="Immunoglobulins"/>
    <property type="match status" value="1"/>
</dbReference>
<keyword evidence="9" id="KW-1133">Transmembrane helix</keyword>
<dbReference type="PANTHER" id="PTHR14340">
    <property type="entry name" value="MICROFIBRIL-ASSOCIATED GLYCOPROTEIN 3"/>
    <property type="match status" value="1"/>
</dbReference>
<evidence type="ECO:0000256" key="7">
    <source>
        <dbReference type="ARBA" id="ARBA00049731"/>
    </source>
</evidence>
<name>A0A3B4ZRA4_9TELE</name>
<evidence type="ECO:0000256" key="5">
    <source>
        <dbReference type="ARBA" id="ARBA00023319"/>
    </source>
</evidence>
<dbReference type="InterPro" id="IPR007110">
    <property type="entry name" value="Ig-like_dom"/>
</dbReference>
<dbReference type="PROSITE" id="PS50835">
    <property type="entry name" value="IG_LIKE"/>
    <property type="match status" value="1"/>
</dbReference>
<keyword evidence="3 9" id="KW-0472">Membrane</keyword>
<evidence type="ECO:0000256" key="6">
    <source>
        <dbReference type="ARBA" id="ARBA00049640"/>
    </source>
</evidence>
<dbReference type="PANTHER" id="PTHR14340:SF4">
    <property type="entry name" value="MICROFIBRIL-ASSOCIATED GLYCOPROTEIN 3"/>
    <property type="match status" value="1"/>
</dbReference>
<evidence type="ECO:0000256" key="8">
    <source>
        <dbReference type="SAM" id="MobiDB-lite"/>
    </source>
</evidence>
<dbReference type="InterPro" id="IPR013783">
    <property type="entry name" value="Ig-like_fold"/>
</dbReference>
<feature type="domain" description="Ig-like" evidence="10">
    <location>
        <begin position="62"/>
        <end position="139"/>
    </location>
</feature>
<keyword evidence="9" id="KW-0812">Transmembrane</keyword>
<keyword evidence="4" id="KW-0325">Glycoprotein</keyword>
<reference evidence="11" key="1">
    <citation type="submission" date="2023-09" db="UniProtKB">
        <authorList>
            <consortium name="Ensembl"/>
        </authorList>
    </citation>
    <scope>IDENTIFICATION</scope>
</reference>
<evidence type="ECO:0000256" key="1">
    <source>
        <dbReference type="ARBA" id="ARBA00004251"/>
    </source>
</evidence>
<dbReference type="InterPro" id="IPR003598">
    <property type="entry name" value="Ig_sub2"/>
</dbReference>
<proteinExistence type="predicted"/>
<evidence type="ECO:0000256" key="2">
    <source>
        <dbReference type="ARBA" id="ARBA00022475"/>
    </source>
</evidence>
<dbReference type="SMART" id="SM00409">
    <property type="entry name" value="IG"/>
    <property type="match status" value="1"/>
</dbReference>
<feature type="transmembrane region" description="Helical" evidence="9">
    <location>
        <begin position="150"/>
        <end position="170"/>
    </location>
</feature>
<keyword evidence="5" id="KW-0393">Immunoglobulin domain</keyword>
<dbReference type="Ensembl" id="ENSSPAT00000010451.1">
    <property type="protein sequence ID" value="ENSSPAP00000010271.1"/>
    <property type="gene ID" value="ENSSPAG00000007828.1"/>
</dbReference>
<organism evidence="11">
    <name type="scientific">Stegastes partitus</name>
    <name type="common">bicolor damselfish</name>
    <dbReference type="NCBI Taxonomy" id="144197"/>
    <lineage>
        <taxon>Eukaryota</taxon>
        <taxon>Metazoa</taxon>
        <taxon>Chordata</taxon>
        <taxon>Craniata</taxon>
        <taxon>Vertebrata</taxon>
        <taxon>Euteleostomi</taxon>
        <taxon>Actinopterygii</taxon>
        <taxon>Neopterygii</taxon>
        <taxon>Teleostei</taxon>
        <taxon>Neoteleostei</taxon>
        <taxon>Acanthomorphata</taxon>
        <taxon>Ovalentaria</taxon>
        <taxon>Pomacentridae</taxon>
        <taxon>Stegastes</taxon>
    </lineage>
</organism>
<comment type="subcellular location">
    <subcellularLocation>
        <location evidence="1">Cell membrane</location>
        <topology evidence="1">Single-pass type I membrane protein</topology>
    </subcellularLocation>
</comment>
<evidence type="ECO:0000256" key="9">
    <source>
        <dbReference type="SAM" id="Phobius"/>
    </source>
</evidence>
<dbReference type="InterPro" id="IPR013151">
    <property type="entry name" value="Immunoglobulin_dom"/>
</dbReference>
<dbReference type="Pfam" id="PF00047">
    <property type="entry name" value="ig"/>
    <property type="match status" value="1"/>
</dbReference>
<evidence type="ECO:0000256" key="4">
    <source>
        <dbReference type="ARBA" id="ARBA00023180"/>
    </source>
</evidence>
<evidence type="ECO:0000256" key="3">
    <source>
        <dbReference type="ARBA" id="ARBA00023136"/>
    </source>
</evidence>
<dbReference type="InterPro" id="IPR003599">
    <property type="entry name" value="Ig_sub"/>
</dbReference>
<comment type="function">
    <text evidence="6">Component of the elastin-associated microfibrils.</text>
</comment>
<feature type="region of interest" description="Disordered" evidence="8">
    <location>
        <begin position="257"/>
        <end position="333"/>
    </location>
</feature>
<dbReference type="SMART" id="SM00408">
    <property type="entry name" value="IGc2"/>
    <property type="match status" value="1"/>
</dbReference>
<dbReference type="GeneTree" id="ENSGT00390000011576"/>
<keyword evidence="2" id="KW-1003">Cell membrane</keyword>
<dbReference type="AlphaFoldDB" id="A0A3B4ZRA4"/>
<dbReference type="GO" id="GO:0005886">
    <property type="term" value="C:plasma membrane"/>
    <property type="evidence" value="ECO:0007669"/>
    <property type="project" value="UniProtKB-SubCell"/>
</dbReference>